<evidence type="ECO:0008006" key="3">
    <source>
        <dbReference type="Google" id="ProtNLM"/>
    </source>
</evidence>
<reference evidence="1" key="1">
    <citation type="submission" date="2023-03" db="EMBL/GenBank/DDBJ databases">
        <title>Massive genome expansion in bonnet fungi (Mycena s.s.) driven by repeated elements and novel gene families across ecological guilds.</title>
        <authorList>
            <consortium name="Lawrence Berkeley National Laboratory"/>
            <person name="Harder C.B."/>
            <person name="Miyauchi S."/>
            <person name="Viragh M."/>
            <person name="Kuo A."/>
            <person name="Thoen E."/>
            <person name="Andreopoulos B."/>
            <person name="Lu D."/>
            <person name="Skrede I."/>
            <person name="Drula E."/>
            <person name="Henrissat B."/>
            <person name="Morin E."/>
            <person name="Kohler A."/>
            <person name="Barry K."/>
            <person name="LaButti K."/>
            <person name="Morin E."/>
            <person name="Salamov A."/>
            <person name="Lipzen A."/>
            <person name="Mereny Z."/>
            <person name="Hegedus B."/>
            <person name="Baldrian P."/>
            <person name="Stursova M."/>
            <person name="Weitz H."/>
            <person name="Taylor A."/>
            <person name="Grigoriev I.V."/>
            <person name="Nagy L.G."/>
            <person name="Martin F."/>
            <person name="Kauserud H."/>
        </authorList>
    </citation>
    <scope>NUCLEOTIDE SEQUENCE</scope>
    <source>
        <strain evidence="1">CBHHK173m</strain>
    </source>
</reference>
<proteinExistence type="predicted"/>
<dbReference type="EMBL" id="JARJCN010000015">
    <property type="protein sequence ID" value="KAJ7093982.1"/>
    <property type="molecule type" value="Genomic_DNA"/>
</dbReference>
<evidence type="ECO:0000313" key="2">
    <source>
        <dbReference type="Proteomes" id="UP001222325"/>
    </source>
</evidence>
<accession>A0AAD6XWY0</accession>
<sequence>MLSAFRWLSSWADPVPPTRVNCDSSLYDLPNEIWTQIFQDPLFCKRDLVAVFTSCHHFNQLVLPIVLFNAGTTPSELAAGDVSIPSDIVPILNMAVRLPPLSRISCTFDIRGESRAPRDLKAFQSLAARTPSATNLRLNFLGDLLSAYKSDLVPLAPQRTITEPFCALLSSLPRDPDVPVVFVGTEIFTCRAADIRSWQLDKYIFHDTRPEGGLSGLFRAFSRAPARNSLRTKTSIKQHNGLHTNVFPFISISSLDVKHLTSPFSNGHTAWTLITLNVGMSHWLNTLNLSAPLAATEWAVILPLLAFSKVSLLRMDPRLESTIPTIVLDAFISRHPTLTRMCYYPDPLTLSSALDFPYAALSRVRNITVSAPGALHLFRAPGAFPHLFAVRITGAVAPAALSLLAHHAGHHKLILEVSTGSWMATEDASAATVELHRVDTVVLFGATDFVDADAVLRWVGLFPALRRVGLQGCLHRDVQDDAQRDFTSRARAVLPEHVELIRNLQFF</sequence>
<dbReference type="Proteomes" id="UP001222325">
    <property type="component" value="Unassembled WGS sequence"/>
</dbReference>
<dbReference type="AlphaFoldDB" id="A0AAD6XWY0"/>
<comment type="caution">
    <text evidence="1">The sequence shown here is derived from an EMBL/GenBank/DDBJ whole genome shotgun (WGS) entry which is preliminary data.</text>
</comment>
<organism evidence="1 2">
    <name type="scientific">Mycena belliarum</name>
    <dbReference type="NCBI Taxonomy" id="1033014"/>
    <lineage>
        <taxon>Eukaryota</taxon>
        <taxon>Fungi</taxon>
        <taxon>Dikarya</taxon>
        <taxon>Basidiomycota</taxon>
        <taxon>Agaricomycotina</taxon>
        <taxon>Agaricomycetes</taxon>
        <taxon>Agaricomycetidae</taxon>
        <taxon>Agaricales</taxon>
        <taxon>Marasmiineae</taxon>
        <taxon>Mycenaceae</taxon>
        <taxon>Mycena</taxon>
    </lineage>
</organism>
<name>A0AAD6XWY0_9AGAR</name>
<protein>
    <recommendedName>
        <fullName evidence="3">F-box domain-containing protein</fullName>
    </recommendedName>
</protein>
<evidence type="ECO:0000313" key="1">
    <source>
        <dbReference type="EMBL" id="KAJ7093982.1"/>
    </source>
</evidence>
<gene>
    <name evidence="1" type="ORF">B0H15DRAFT_831478</name>
</gene>
<keyword evidence="2" id="KW-1185">Reference proteome</keyword>